<feature type="compositionally biased region" description="Low complexity" evidence="1">
    <location>
        <begin position="1"/>
        <end position="12"/>
    </location>
</feature>
<gene>
    <name evidence="2" type="ORF">SCA03_49900</name>
</gene>
<sequence>MPRGRAGAAAGAESGPEVSVSCMPSVSLLAPADPAPGTRRTGRRQEGGAAGGTGTGTVRARVDTGPPPGLPQVGRVSPGWA</sequence>
<evidence type="ECO:0000256" key="1">
    <source>
        <dbReference type="SAM" id="MobiDB-lite"/>
    </source>
</evidence>
<evidence type="ECO:0000313" key="3">
    <source>
        <dbReference type="Proteomes" id="UP000319210"/>
    </source>
</evidence>
<accession>A0A4Y3R553</accession>
<name>A0A4Y3R553_STRCI</name>
<organism evidence="2 3">
    <name type="scientific">Streptomyces cacaoi</name>
    <dbReference type="NCBI Taxonomy" id="1898"/>
    <lineage>
        <taxon>Bacteria</taxon>
        <taxon>Bacillati</taxon>
        <taxon>Actinomycetota</taxon>
        <taxon>Actinomycetes</taxon>
        <taxon>Kitasatosporales</taxon>
        <taxon>Streptomycetaceae</taxon>
        <taxon>Streptomyces</taxon>
    </lineage>
</organism>
<feature type="region of interest" description="Disordered" evidence="1">
    <location>
        <begin position="1"/>
        <end position="81"/>
    </location>
</feature>
<comment type="caution">
    <text evidence="2">The sequence shown here is derived from an EMBL/GenBank/DDBJ whole genome shotgun (WGS) entry which is preliminary data.</text>
</comment>
<reference evidence="2 3" key="1">
    <citation type="submission" date="2019-06" db="EMBL/GenBank/DDBJ databases">
        <title>Whole genome shotgun sequence of Streptomyces cacaoi subsp. cacaoi NBRC 12748.</title>
        <authorList>
            <person name="Hosoyama A."/>
            <person name="Uohara A."/>
            <person name="Ohji S."/>
            <person name="Ichikawa N."/>
        </authorList>
    </citation>
    <scope>NUCLEOTIDE SEQUENCE [LARGE SCALE GENOMIC DNA]</scope>
    <source>
        <strain evidence="2 3">NBRC 12748</strain>
    </source>
</reference>
<protein>
    <submittedName>
        <fullName evidence="2">Uncharacterized protein</fullName>
    </submittedName>
</protein>
<dbReference type="Proteomes" id="UP000319210">
    <property type="component" value="Unassembled WGS sequence"/>
</dbReference>
<keyword evidence="3" id="KW-1185">Reference proteome</keyword>
<evidence type="ECO:0000313" key="2">
    <source>
        <dbReference type="EMBL" id="GEB52439.1"/>
    </source>
</evidence>
<dbReference type="EMBL" id="BJMM01000031">
    <property type="protein sequence ID" value="GEB52439.1"/>
    <property type="molecule type" value="Genomic_DNA"/>
</dbReference>
<proteinExistence type="predicted"/>
<dbReference type="AlphaFoldDB" id="A0A4Y3R553"/>